<dbReference type="EMBL" id="OC938812">
    <property type="protein sequence ID" value="CAD7661526.1"/>
    <property type="molecule type" value="Genomic_DNA"/>
</dbReference>
<protein>
    <submittedName>
        <fullName evidence="1">Uncharacterized protein</fullName>
    </submittedName>
</protein>
<dbReference type="Proteomes" id="UP000728032">
    <property type="component" value="Unassembled WGS sequence"/>
</dbReference>
<dbReference type="EMBL" id="CAJPVJ010023987">
    <property type="protein sequence ID" value="CAG2178662.1"/>
    <property type="molecule type" value="Genomic_DNA"/>
</dbReference>
<dbReference type="PANTHER" id="PTHR33964:SF1">
    <property type="entry name" value="RE45066P"/>
    <property type="match status" value="1"/>
</dbReference>
<evidence type="ECO:0000313" key="1">
    <source>
        <dbReference type="EMBL" id="CAD7661526.1"/>
    </source>
</evidence>
<gene>
    <name evidence="1" type="ORF">ONB1V03_LOCUS18087</name>
</gene>
<reference evidence="1" key="1">
    <citation type="submission" date="2020-11" db="EMBL/GenBank/DDBJ databases">
        <authorList>
            <person name="Tran Van P."/>
        </authorList>
    </citation>
    <scope>NUCLEOTIDE SEQUENCE</scope>
</reference>
<dbReference type="PANTHER" id="PTHR33964">
    <property type="entry name" value="RE45066P-RELATED"/>
    <property type="match status" value="1"/>
</dbReference>
<accession>A0A7R9MJT7</accession>
<dbReference type="OrthoDB" id="6492563at2759"/>
<sequence length="238" mass="26247">MCELVAGAPQTAAKPIATAKKNCPNESLRENCVNSLFIIGSPDKHFPNSTEQLTAFCGKLKETDKCIKDYTSRCMTPMGKRATEVAVAGIARLLKRMCRSAEKRKEFVKNAGCGNAVIGDMRSCLNDYKMALYGAQKAELNQKLPILCCKFYDFRSCVRTGMDKVGAEVCPESSRNYFHHIADAFQSDVFDLICSNYDESSDKCSAVVVPQVEASQETRSLLKPLRNVLKSVLEADSS</sequence>
<proteinExistence type="predicted"/>
<keyword evidence="2" id="KW-1185">Reference proteome</keyword>
<organism evidence="1">
    <name type="scientific">Oppiella nova</name>
    <dbReference type="NCBI Taxonomy" id="334625"/>
    <lineage>
        <taxon>Eukaryota</taxon>
        <taxon>Metazoa</taxon>
        <taxon>Ecdysozoa</taxon>
        <taxon>Arthropoda</taxon>
        <taxon>Chelicerata</taxon>
        <taxon>Arachnida</taxon>
        <taxon>Acari</taxon>
        <taxon>Acariformes</taxon>
        <taxon>Sarcoptiformes</taxon>
        <taxon>Oribatida</taxon>
        <taxon>Brachypylina</taxon>
        <taxon>Oppioidea</taxon>
        <taxon>Oppiidae</taxon>
        <taxon>Oppiella</taxon>
    </lineage>
</organism>
<dbReference type="AlphaFoldDB" id="A0A7R9MJT7"/>
<name>A0A7R9MJT7_9ACAR</name>
<evidence type="ECO:0000313" key="2">
    <source>
        <dbReference type="Proteomes" id="UP000728032"/>
    </source>
</evidence>